<dbReference type="InterPro" id="IPR050369">
    <property type="entry name" value="RBOH/FRE"/>
</dbReference>
<dbReference type="GO" id="GO:0006952">
    <property type="term" value="P:defense response"/>
    <property type="evidence" value="ECO:0007669"/>
    <property type="project" value="TreeGrafter"/>
</dbReference>
<dbReference type="GO" id="GO:0042554">
    <property type="term" value="P:superoxide anion generation"/>
    <property type="evidence" value="ECO:0007669"/>
    <property type="project" value="TreeGrafter"/>
</dbReference>
<organism evidence="9 10">
    <name type="scientific">Coemansia biformis</name>
    <dbReference type="NCBI Taxonomy" id="1286918"/>
    <lineage>
        <taxon>Eukaryota</taxon>
        <taxon>Fungi</taxon>
        <taxon>Fungi incertae sedis</taxon>
        <taxon>Zoopagomycota</taxon>
        <taxon>Kickxellomycotina</taxon>
        <taxon>Kickxellomycetes</taxon>
        <taxon>Kickxellales</taxon>
        <taxon>Kickxellaceae</taxon>
        <taxon>Coemansia</taxon>
    </lineage>
</organism>
<keyword evidence="3 7" id="KW-1133">Transmembrane helix</keyword>
<gene>
    <name evidence="9" type="ORF">LPJ61_006615</name>
</gene>
<evidence type="ECO:0000313" key="9">
    <source>
        <dbReference type="EMBL" id="KAJ1718472.1"/>
    </source>
</evidence>
<keyword evidence="10" id="KW-1185">Reference proteome</keyword>
<evidence type="ECO:0000256" key="7">
    <source>
        <dbReference type="SAM" id="Phobius"/>
    </source>
</evidence>
<comment type="subcellular location">
    <subcellularLocation>
        <location evidence="1">Membrane</location>
        <topology evidence="1">Multi-pass membrane protein</topology>
    </subcellularLocation>
</comment>
<feature type="transmembrane region" description="Helical" evidence="7">
    <location>
        <begin position="230"/>
        <end position="247"/>
    </location>
</feature>
<evidence type="ECO:0000259" key="8">
    <source>
        <dbReference type="Pfam" id="PF01794"/>
    </source>
</evidence>
<feature type="domain" description="Ferric oxidoreductase" evidence="8">
    <location>
        <begin position="104"/>
        <end position="221"/>
    </location>
</feature>
<dbReference type="GO" id="GO:0016175">
    <property type="term" value="F:superoxide-generating NAD(P)H oxidase activity"/>
    <property type="evidence" value="ECO:0007669"/>
    <property type="project" value="TreeGrafter"/>
</dbReference>
<dbReference type="OrthoDB" id="167398at2759"/>
<dbReference type="PANTHER" id="PTHR11972">
    <property type="entry name" value="NADPH OXIDASE"/>
    <property type="match status" value="1"/>
</dbReference>
<dbReference type="AlphaFoldDB" id="A0A9W7XU34"/>
<evidence type="ECO:0000256" key="3">
    <source>
        <dbReference type="ARBA" id="ARBA00022989"/>
    </source>
</evidence>
<protein>
    <recommendedName>
        <fullName evidence="8">Ferric oxidoreductase domain-containing protein</fullName>
    </recommendedName>
</protein>
<proteinExistence type="predicted"/>
<evidence type="ECO:0000256" key="2">
    <source>
        <dbReference type="ARBA" id="ARBA00022692"/>
    </source>
</evidence>
<keyword evidence="2 7" id="KW-0812">Transmembrane</keyword>
<evidence type="ECO:0000256" key="6">
    <source>
        <dbReference type="ARBA" id="ARBA00023136"/>
    </source>
</evidence>
<feature type="non-terminal residue" evidence="9">
    <location>
        <position position="292"/>
    </location>
</feature>
<feature type="transmembrane region" description="Helical" evidence="7">
    <location>
        <begin position="58"/>
        <end position="76"/>
    </location>
</feature>
<feature type="transmembrane region" description="Helical" evidence="7">
    <location>
        <begin position="180"/>
        <end position="199"/>
    </location>
</feature>
<keyword evidence="5" id="KW-0406">Ion transport</keyword>
<reference evidence="9" key="1">
    <citation type="submission" date="2022-07" db="EMBL/GenBank/DDBJ databases">
        <title>Phylogenomic reconstructions and comparative analyses of Kickxellomycotina fungi.</title>
        <authorList>
            <person name="Reynolds N.K."/>
            <person name="Stajich J.E."/>
            <person name="Barry K."/>
            <person name="Grigoriev I.V."/>
            <person name="Crous P."/>
            <person name="Smith M.E."/>
        </authorList>
    </citation>
    <scope>NUCLEOTIDE SEQUENCE</scope>
    <source>
        <strain evidence="9">BCRC 34381</strain>
    </source>
</reference>
<dbReference type="InterPro" id="IPR013130">
    <property type="entry name" value="Fe3_Rdtase_TM_dom"/>
</dbReference>
<evidence type="ECO:0000256" key="4">
    <source>
        <dbReference type="ARBA" id="ARBA00023002"/>
    </source>
</evidence>
<keyword evidence="6 7" id="KW-0472">Membrane</keyword>
<evidence type="ECO:0000313" key="10">
    <source>
        <dbReference type="Proteomes" id="UP001143981"/>
    </source>
</evidence>
<comment type="caution">
    <text evidence="9">The sequence shown here is derived from an EMBL/GenBank/DDBJ whole genome shotgun (WGS) entry which is preliminary data.</text>
</comment>
<evidence type="ECO:0000256" key="1">
    <source>
        <dbReference type="ARBA" id="ARBA00004141"/>
    </source>
</evidence>
<accession>A0A9W7XU34</accession>
<keyword evidence="4" id="KW-0560">Oxidoreductase</keyword>
<keyword evidence="5" id="KW-0813">Transport</keyword>
<dbReference type="GO" id="GO:0006811">
    <property type="term" value="P:monoatomic ion transport"/>
    <property type="evidence" value="ECO:0007669"/>
    <property type="project" value="UniProtKB-KW"/>
</dbReference>
<dbReference type="Proteomes" id="UP001143981">
    <property type="component" value="Unassembled WGS sequence"/>
</dbReference>
<sequence length="292" mass="33738">MVARPQPAAAGDKVTRKASLLLQNRAFDGYRITDRRAAARRRWWERVELPEITVRRTVFFGLWFAIQIIVMSTRWATVAQKTDALAGFAAATGTCFNVSVSAIFLFMSPTLLELLRRTLIARYVVLEKNIHAHKIAAYTVAFWMVAHVVSYYCLFHKSAAKSQGKVTFSHLLFGTQVGRTGHAMFFMFIAIFVTSVPVVRRRLYEVFYWMHHLFVPCLVLVFVHGKAKTFQWYIIGPGTIYVIDRLYRFIRSRAKRPRILSVIQHPSNVIELKIERRGMDFQVGQFIYLNVP</sequence>
<feature type="transmembrane region" description="Helical" evidence="7">
    <location>
        <begin position="88"/>
        <end position="115"/>
    </location>
</feature>
<dbReference type="Pfam" id="PF01794">
    <property type="entry name" value="Ferric_reduct"/>
    <property type="match status" value="1"/>
</dbReference>
<evidence type="ECO:0000256" key="5">
    <source>
        <dbReference type="ARBA" id="ARBA00023065"/>
    </source>
</evidence>
<feature type="transmembrane region" description="Helical" evidence="7">
    <location>
        <begin position="135"/>
        <end position="160"/>
    </location>
</feature>
<name>A0A9W7XU34_9FUNG</name>
<dbReference type="PANTHER" id="PTHR11972:SF153">
    <property type="entry name" value="SUPEROXIDE-GENERATING NADPH OXIDASE HEAVY CHAIN SUBUNIT A"/>
    <property type="match status" value="1"/>
</dbReference>
<dbReference type="EMBL" id="JANBOI010003429">
    <property type="protein sequence ID" value="KAJ1718472.1"/>
    <property type="molecule type" value="Genomic_DNA"/>
</dbReference>
<dbReference type="GO" id="GO:0043020">
    <property type="term" value="C:NADPH oxidase complex"/>
    <property type="evidence" value="ECO:0007669"/>
    <property type="project" value="TreeGrafter"/>
</dbReference>
<feature type="transmembrane region" description="Helical" evidence="7">
    <location>
        <begin position="206"/>
        <end position="224"/>
    </location>
</feature>